<evidence type="ECO:0000256" key="4">
    <source>
        <dbReference type="ARBA" id="ARBA00023136"/>
    </source>
</evidence>
<dbReference type="PANTHER" id="PTHR24028:SF234">
    <property type="entry name" value="PROTOCADHERIN GAMMA-A3"/>
    <property type="match status" value="1"/>
</dbReference>
<evidence type="ECO:0000256" key="5">
    <source>
        <dbReference type="ARBA" id="ARBA00023180"/>
    </source>
</evidence>
<accession>A0A7L3NA55</accession>
<dbReference type="PANTHER" id="PTHR24028">
    <property type="entry name" value="CADHERIN-87A"/>
    <property type="match status" value="1"/>
</dbReference>
<dbReference type="CDD" id="cd11304">
    <property type="entry name" value="Cadherin_repeat"/>
    <property type="match status" value="1"/>
</dbReference>
<comment type="subcellular location">
    <subcellularLocation>
        <location evidence="1">Membrane</location>
        <topology evidence="1">Single-pass membrane protein</topology>
    </subcellularLocation>
</comment>
<sequence>ADEEQNGLVKYSWKKTADMESEIFHLNTETGEITLLRTLDFEEEVVYELEVQARDGGGLFDTAKVS</sequence>
<evidence type="ECO:0000313" key="9">
    <source>
        <dbReference type="Proteomes" id="UP000579904"/>
    </source>
</evidence>
<evidence type="ECO:0000313" key="8">
    <source>
        <dbReference type="EMBL" id="NXU75774.1"/>
    </source>
</evidence>
<proteinExistence type="predicted"/>
<keyword evidence="4" id="KW-0472">Membrane</keyword>
<gene>
    <name evidence="8" type="primary">Pcdhga7</name>
    <name evidence="8" type="ORF">OREMEL_R13775</name>
</gene>
<keyword evidence="6" id="KW-0106">Calcium</keyword>
<name>A0A7L3NA55_9AVES</name>
<evidence type="ECO:0000256" key="6">
    <source>
        <dbReference type="PROSITE-ProRule" id="PRU00043"/>
    </source>
</evidence>
<dbReference type="AlphaFoldDB" id="A0A7L3NA55"/>
<organism evidence="8 9">
    <name type="scientific">Oreotrochilus melanogaster</name>
    <dbReference type="NCBI Taxonomy" id="689266"/>
    <lineage>
        <taxon>Eukaryota</taxon>
        <taxon>Metazoa</taxon>
        <taxon>Chordata</taxon>
        <taxon>Craniata</taxon>
        <taxon>Vertebrata</taxon>
        <taxon>Euteleostomi</taxon>
        <taxon>Archelosauria</taxon>
        <taxon>Archosauria</taxon>
        <taxon>Dinosauria</taxon>
        <taxon>Saurischia</taxon>
        <taxon>Theropoda</taxon>
        <taxon>Coelurosauria</taxon>
        <taxon>Aves</taxon>
        <taxon>Neognathae</taxon>
        <taxon>Neoaves</taxon>
        <taxon>Strisores</taxon>
        <taxon>Apodiformes</taxon>
        <taxon>Trochilidae</taxon>
        <taxon>Oreotrochilus</taxon>
    </lineage>
</organism>
<reference evidence="8 9" key="1">
    <citation type="submission" date="2019-09" db="EMBL/GenBank/DDBJ databases">
        <title>Bird 10,000 Genomes (B10K) Project - Family phase.</title>
        <authorList>
            <person name="Zhang G."/>
        </authorList>
    </citation>
    <scope>NUCLEOTIDE SEQUENCE [LARGE SCALE GENOMIC DNA]</scope>
    <source>
        <strain evidence="8">OUT-0002</strain>
    </source>
</reference>
<evidence type="ECO:0000256" key="2">
    <source>
        <dbReference type="ARBA" id="ARBA00022692"/>
    </source>
</evidence>
<dbReference type="Pfam" id="PF00028">
    <property type="entry name" value="Cadherin"/>
    <property type="match status" value="1"/>
</dbReference>
<dbReference type="GO" id="GO:0007156">
    <property type="term" value="P:homophilic cell adhesion via plasma membrane adhesion molecules"/>
    <property type="evidence" value="ECO:0007669"/>
    <property type="project" value="InterPro"/>
</dbReference>
<dbReference type="InterPro" id="IPR050174">
    <property type="entry name" value="Protocadherin/Cadherin-CA"/>
</dbReference>
<dbReference type="Gene3D" id="2.60.40.60">
    <property type="entry name" value="Cadherins"/>
    <property type="match status" value="1"/>
</dbReference>
<dbReference type="GO" id="GO:0005886">
    <property type="term" value="C:plasma membrane"/>
    <property type="evidence" value="ECO:0007669"/>
    <property type="project" value="TreeGrafter"/>
</dbReference>
<feature type="domain" description="Cadherin" evidence="7">
    <location>
        <begin position="1"/>
        <end position="57"/>
    </location>
</feature>
<dbReference type="InterPro" id="IPR002126">
    <property type="entry name" value="Cadherin-like_dom"/>
</dbReference>
<keyword evidence="5" id="KW-0325">Glycoprotein</keyword>
<keyword evidence="9" id="KW-1185">Reference proteome</keyword>
<dbReference type="OrthoDB" id="9990384at2759"/>
<dbReference type="InterPro" id="IPR015919">
    <property type="entry name" value="Cadherin-like_sf"/>
</dbReference>
<evidence type="ECO:0000256" key="3">
    <source>
        <dbReference type="ARBA" id="ARBA00022989"/>
    </source>
</evidence>
<keyword evidence="3" id="KW-1133">Transmembrane helix</keyword>
<comment type="caution">
    <text evidence="8">The sequence shown here is derived from an EMBL/GenBank/DDBJ whole genome shotgun (WGS) entry which is preliminary data.</text>
</comment>
<dbReference type="EMBL" id="VZUB01007589">
    <property type="protein sequence ID" value="NXU75774.1"/>
    <property type="molecule type" value="Genomic_DNA"/>
</dbReference>
<dbReference type="SUPFAM" id="SSF49313">
    <property type="entry name" value="Cadherin-like"/>
    <property type="match status" value="1"/>
</dbReference>
<feature type="non-terminal residue" evidence="8">
    <location>
        <position position="1"/>
    </location>
</feature>
<keyword evidence="2" id="KW-0812">Transmembrane</keyword>
<evidence type="ECO:0000259" key="7">
    <source>
        <dbReference type="PROSITE" id="PS50268"/>
    </source>
</evidence>
<feature type="non-terminal residue" evidence="8">
    <location>
        <position position="66"/>
    </location>
</feature>
<dbReference type="Proteomes" id="UP000579904">
    <property type="component" value="Unassembled WGS sequence"/>
</dbReference>
<evidence type="ECO:0000256" key="1">
    <source>
        <dbReference type="ARBA" id="ARBA00004167"/>
    </source>
</evidence>
<protein>
    <submittedName>
        <fullName evidence="8">PCDG7 protein</fullName>
    </submittedName>
</protein>
<dbReference type="PROSITE" id="PS50268">
    <property type="entry name" value="CADHERIN_2"/>
    <property type="match status" value="1"/>
</dbReference>
<dbReference type="GO" id="GO:0005509">
    <property type="term" value="F:calcium ion binding"/>
    <property type="evidence" value="ECO:0007669"/>
    <property type="project" value="UniProtKB-UniRule"/>
</dbReference>